<evidence type="ECO:0000313" key="2">
    <source>
        <dbReference type="Proteomes" id="UP000295636"/>
    </source>
</evidence>
<dbReference type="AlphaFoldDB" id="A0A4R5KQQ2"/>
<comment type="caution">
    <text evidence="1">The sequence shown here is derived from an EMBL/GenBank/DDBJ whole genome shotgun (WGS) entry which is preliminary data.</text>
</comment>
<evidence type="ECO:0000313" key="1">
    <source>
        <dbReference type="EMBL" id="TDF98093.1"/>
    </source>
</evidence>
<proteinExistence type="predicted"/>
<sequence length="132" mass="14708">MNQTIVREEEPRMLPAVTALEAMPEQTGKQPKKPRLTLKMLQAHICRLEEENAALAQRINQLEQRTETAIPALAETAAAAESIAGTETSVSIGETDSGFCTVAPLAIRTPRSERHPSPKKQSVWNRIRSFWF</sequence>
<name>A0A4R5KQQ2_9BACL</name>
<gene>
    <name evidence="1" type="ORF">E1757_11335</name>
</gene>
<organism evidence="1 2">
    <name type="scientific">Paenibacillus piri</name>
    <dbReference type="NCBI Taxonomy" id="2547395"/>
    <lineage>
        <taxon>Bacteria</taxon>
        <taxon>Bacillati</taxon>
        <taxon>Bacillota</taxon>
        <taxon>Bacilli</taxon>
        <taxon>Bacillales</taxon>
        <taxon>Paenibacillaceae</taxon>
        <taxon>Paenibacillus</taxon>
    </lineage>
</organism>
<dbReference type="Proteomes" id="UP000295636">
    <property type="component" value="Unassembled WGS sequence"/>
</dbReference>
<dbReference type="OrthoDB" id="2608012at2"/>
<dbReference type="EMBL" id="SMRT01000004">
    <property type="protein sequence ID" value="TDF98093.1"/>
    <property type="molecule type" value="Genomic_DNA"/>
</dbReference>
<dbReference type="RefSeq" id="WP_133227856.1">
    <property type="nucleotide sequence ID" value="NZ_SMRT01000004.1"/>
</dbReference>
<accession>A0A4R5KQQ2</accession>
<reference evidence="1 2" key="1">
    <citation type="submission" date="2019-03" db="EMBL/GenBank/DDBJ databases">
        <title>This is whole genome sequence of Paenibacillus sp MS74 strain.</title>
        <authorList>
            <person name="Trinh H.N."/>
        </authorList>
    </citation>
    <scope>NUCLEOTIDE SEQUENCE [LARGE SCALE GENOMIC DNA]</scope>
    <source>
        <strain evidence="1 2">MS74</strain>
    </source>
</reference>
<protein>
    <submittedName>
        <fullName evidence="1">Uncharacterized protein</fullName>
    </submittedName>
</protein>
<keyword evidence="2" id="KW-1185">Reference proteome</keyword>